<comment type="function">
    <text evidence="4">Exhibits S-adenosyl-L-methionine-dependent methyltransferase activity.</text>
</comment>
<protein>
    <recommendedName>
        <fullName evidence="4">S-adenosyl-L-methionine-dependent methyltransferase</fullName>
        <ecNumber evidence="4">2.1.1.-</ecNumber>
    </recommendedName>
</protein>
<dbReference type="InterPro" id="IPR029063">
    <property type="entry name" value="SAM-dependent_MTases_sf"/>
</dbReference>
<sequence>MNNMTALVSCFARAYHTNQEGPYVYCDKLAGKILGEDDYRQISENMTAGISFFDPGYGGKDPLRRVVNHQLAPSVLAREAFNEQHLFNEIKLGLTQYVILGAGYETSGLVVSDRVKVFELDLPEMIADKKKRLGRAGLDHNDITYLPCDMSDEWMKPLEEAGYKPSEKSLFSMLGLSYYLEKEDFMNLIMTAARKMSVGSGLIFDYPGDDEESYGTINQKLAQGAGEAMKANYSYEEMELLAQEAGLLIYEHLTAEDAAKAFFHSYNAEHKDEPMGTPAGVKFCYMVKR</sequence>
<keyword evidence="2 4" id="KW-0489">Methyltransferase</keyword>
<name>A0A4R6Q371_9FIRM</name>
<dbReference type="EC" id="2.1.1.-" evidence="4"/>
<dbReference type="InterPro" id="IPR011610">
    <property type="entry name" value="SAM_mthyl_Trfase_ML2640-like"/>
</dbReference>
<dbReference type="Gene3D" id="3.40.50.150">
    <property type="entry name" value="Vaccinia Virus protein VP39"/>
    <property type="match status" value="1"/>
</dbReference>
<evidence type="ECO:0000313" key="6">
    <source>
        <dbReference type="Proteomes" id="UP000295500"/>
    </source>
</evidence>
<organism evidence="5 6">
    <name type="scientific">Aminicella lysinilytica</name>
    <dbReference type="NCBI Taxonomy" id="433323"/>
    <lineage>
        <taxon>Bacteria</taxon>
        <taxon>Bacillati</taxon>
        <taxon>Bacillota</taxon>
        <taxon>Clostridia</taxon>
        <taxon>Peptostreptococcales</taxon>
        <taxon>Anaerovoracaceae</taxon>
        <taxon>Aminicella</taxon>
    </lineage>
</organism>
<dbReference type="GO" id="GO:0008168">
    <property type="term" value="F:methyltransferase activity"/>
    <property type="evidence" value="ECO:0007669"/>
    <property type="project" value="UniProtKB-UniRule"/>
</dbReference>
<comment type="similarity">
    <text evidence="1 4">Belongs to the UPF0677 family.</text>
</comment>
<evidence type="ECO:0000256" key="4">
    <source>
        <dbReference type="RuleBase" id="RU362030"/>
    </source>
</evidence>
<keyword evidence="4" id="KW-0949">S-adenosyl-L-methionine</keyword>
<dbReference type="SUPFAM" id="SSF53335">
    <property type="entry name" value="S-adenosyl-L-methionine-dependent methyltransferases"/>
    <property type="match status" value="1"/>
</dbReference>
<dbReference type="NCBIfam" id="TIGR00027">
    <property type="entry name" value="mthyl_TIGR00027"/>
    <property type="match status" value="1"/>
</dbReference>
<keyword evidence="6" id="KW-1185">Reference proteome</keyword>
<dbReference type="InterPro" id="IPR007213">
    <property type="entry name" value="Ppm1/Ppm2/Tcmp"/>
</dbReference>
<dbReference type="PANTHER" id="PTHR43619">
    <property type="entry name" value="S-ADENOSYL-L-METHIONINE-DEPENDENT METHYLTRANSFERASE YKTD-RELATED"/>
    <property type="match status" value="1"/>
</dbReference>
<evidence type="ECO:0000256" key="3">
    <source>
        <dbReference type="ARBA" id="ARBA00022679"/>
    </source>
</evidence>
<evidence type="ECO:0000256" key="1">
    <source>
        <dbReference type="ARBA" id="ARBA00008138"/>
    </source>
</evidence>
<dbReference type="OrthoDB" id="9806164at2"/>
<dbReference type="Proteomes" id="UP000295500">
    <property type="component" value="Unassembled WGS sequence"/>
</dbReference>
<dbReference type="Pfam" id="PF04072">
    <property type="entry name" value="LCM"/>
    <property type="match status" value="1"/>
</dbReference>
<dbReference type="EMBL" id="SNXO01000016">
    <property type="protein sequence ID" value="TDP56375.1"/>
    <property type="molecule type" value="Genomic_DNA"/>
</dbReference>
<evidence type="ECO:0000313" key="5">
    <source>
        <dbReference type="EMBL" id="TDP56375.1"/>
    </source>
</evidence>
<proteinExistence type="inferred from homology"/>
<dbReference type="GO" id="GO:0032259">
    <property type="term" value="P:methylation"/>
    <property type="evidence" value="ECO:0007669"/>
    <property type="project" value="UniProtKB-KW"/>
</dbReference>
<reference evidence="5 6" key="1">
    <citation type="submission" date="2019-03" db="EMBL/GenBank/DDBJ databases">
        <title>Genomic Encyclopedia of Type Strains, Phase IV (KMG-IV): sequencing the most valuable type-strain genomes for metagenomic binning, comparative biology and taxonomic classification.</title>
        <authorList>
            <person name="Goeker M."/>
        </authorList>
    </citation>
    <scope>NUCLEOTIDE SEQUENCE [LARGE SCALE GENOMIC DNA]</scope>
    <source>
        <strain evidence="5 6">DSM 28287</strain>
    </source>
</reference>
<dbReference type="RefSeq" id="WP_133528427.1">
    <property type="nucleotide sequence ID" value="NZ_SNXO01000016.1"/>
</dbReference>
<dbReference type="AlphaFoldDB" id="A0A4R6Q371"/>
<keyword evidence="3 5" id="KW-0808">Transferase</keyword>
<comment type="caution">
    <text evidence="5">The sequence shown here is derived from an EMBL/GenBank/DDBJ whole genome shotgun (WGS) entry which is preliminary data.</text>
</comment>
<dbReference type="PANTHER" id="PTHR43619:SF2">
    <property type="entry name" value="S-ADENOSYL-L-METHIONINE-DEPENDENT METHYLTRANSFERASES SUPERFAMILY PROTEIN"/>
    <property type="match status" value="1"/>
</dbReference>
<evidence type="ECO:0000256" key="2">
    <source>
        <dbReference type="ARBA" id="ARBA00022603"/>
    </source>
</evidence>
<gene>
    <name evidence="5" type="ORF">EV211_11638</name>
</gene>
<accession>A0A4R6Q371</accession>